<dbReference type="HAMAP" id="MF_00900">
    <property type="entry name" value="GTPase_HflX"/>
    <property type="match status" value="1"/>
</dbReference>
<evidence type="ECO:0000256" key="2">
    <source>
        <dbReference type="ARBA" id="ARBA00022723"/>
    </source>
</evidence>
<keyword evidence="3 6" id="KW-0547">Nucleotide-binding</keyword>
<evidence type="ECO:0000259" key="8">
    <source>
        <dbReference type="PROSITE" id="PS51705"/>
    </source>
</evidence>
<dbReference type="FunFam" id="3.40.50.11060:FF:000001">
    <property type="entry name" value="GTPase HflX"/>
    <property type="match status" value="1"/>
</dbReference>
<comment type="function">
    <text evidence="6">GTPase that associates with the 50S ribosomal subunit and may have a role during protein synthesis or ribosome biogenesis.</text>
</comment>
<dbReference type="InterPro" id="IPR025121">
    <property type="entry name" value="GTPase_HflX_N"/>
</dbReference>
<dbReference type="InterPro" id="IPR032305">
    <property type="entry name" value="GTP-bd_M"/>
</dbReference>
<dbReference type="PRINTS" id="PR00326">
    <property type="entry name" value="GTP1OBG"/>
</dbReference>
<comment type="subunit">
    <text evidence="6">Monomer. Associates with the 50S ribosomal subunit.</text>
</comment>
<dbReference type="PROSITE" id="PS51705">
    <property type="entry name" value="G_HFLX"/>
    <property type="match status" value="1"/>
</dbReference>
<name>A0AB36TJF8_ACETH</name>
<comment type="similarity">
    <text evidence="6">Belongs to the TRAFAC class OBG-HflX-like GTPase superfamily. HflX GTPase family.</text>
</comment>
<dbReference type="CDD" id="cd01878">
    <property type="entry name" value="HflX"/>
    <property type="match status" value="1"/>
</dbReference>
<keyword evidence="5 6" id="KW-0342">GTP-binding</keyword>
<gene>
    <name evidence="6" type="primary">hflX</name>
    <name evidence="9" type="ORF">M972_112861</name>
</gene>
<comment type="subcellular location">
    <subcellularLocation>
        <location evidence="6">Cytoplasm</location>
    </subcellularLocation>
    <text evidence="6">May associate with membranes.</text>
</comment>
<protein>
    <recommendedName>
        <fullName evidence="6">GTPase HflX</fullName>
    </recommendedName>
    <alternativeName>
        <fullName evidence="6">GTP-binding protein HflX</fullName>
    </alternativeName>
</protein>
<dbReference type="InterPro" id="IPR042108">
    <property type="entry name" value="GTPase_HflX_N_sf"/>
</dbReference>
<keyword evidence="1 6" id="KW-0963">Cytoplasm</keyword>
<dbReference type="NCBIfam" id="TIGR00231">
    <property type="entry name" value="small_GTP"/>
    <property type="match status" value="1"/>
</dbReference>
<dbReference type="InterPro" id="IPR006073">
    <property type="entry name" value="GTP-bd"/>
</dbReference>
<dbReference type="Gene3D" id="3.40.50.300">
    <property type="entry name" value="P-loop containing nucleotide triphosphate hydrolases"/>
    <property type="match status" value="1"/>
</dbReference>
<dbReference type="Proteomes" id="UP000223596">
    <property type="component" value="Unassembled WGS sequence"/>
</dbReference>
<dbReference type="Pfam" id="PF16360">
    <property type="entry name" value="GTP-bdg_M"/>
    <property type="match status" value="1"/>
</dbReference>
<dbReference type="SUPFAM" id="SSF52540">
    <property type="entry name" value="P-loop containing nucleoside triphosphate hydrolases"/>
    <property type="match status" value="1"/>
</dbReference>
<dbReference type="AlphaFoldDB" id="A0AB36TJF8"/>
<dbReference type="InterPro" id="IPR005225">
    <property type="entry name" value="Small_GTP-bd"/>
</dbReference>
<dbReference type="InterPro" id="IPR016496">
    <property type="entry name" value="GTPase_HflX"/>
</dbReference>
<keyword evidence="4" id="KW-0460">Magnesium</keyword>
<evidence type="ECO:0000256" key="3">
    <source>
        <dbReference type="ARBA" id="ARBA00022741"/>
    </source>
</evidence>
<dbReference type="NCBIfam" id="TIGR03156">
    <property type="entry name" value="GTP_HflX"/>
    <property type="match status" value="1"/>
</dbReference>
<keyword evidence="2" id="KW-0479">Metal-binding</keyword>
<dbReference type="InterPro" id="IPR030394">
    <property type="entry name" value="G_HFLX_dom"/>
</dbReference>
<dbReference type="EMBL" id="PDBW01000001">
    <property type="protein sequence ID" value="PFH04039.1"/>
    <property type="molecule type" value="Genomic_DNA"/>
</dbReference>
<dbReference type="Gene3D" id="6.10.250.2860">
    <property type="match status" value="1"/>
</dbReference>
<dbReference type="Pfam" id="PF13167">
    <property type="entry name" value="GTP-bdg_N"/>
    <property type="match status" value="1"/>
</dbReference>
<evidence type="ECO:0000313" key="10">
    <source>
        <dbReference type="Proteomes" id="UP000223596"/>
    </source>
</evidence>
<sequence length="582" mass="64554">MQCAKDEFLPAGLAVKMAELTGKINREIAVYINRKGNIIDVSVGDSSTVSLPEVEGRKDLARLVGVRCIHTHPNGEGMVSLVDLNSLVKMRLDAMVAVGVKDGRITEIYAALPVRDENGNLGKTTVYGPFGKDDKRMNRLWDIILETDKLKSTVVHLNESDEERAVLVGLETSSKVIVGGKSEGERSLDELEELARTAGAVVLEKIIQRRPAKDPAFFIGRGKVEELSLICQALDANLIIFDDELSGVQMRNIEEMTGVKVVDRTTLILDIFAKRARSREGKLQVELAQLKYRVSRLVGLGTQLSRLGGGIGTRGPGEKKLEVDRRHIKRRISFLEAQLKDVEKRRNSFRESRTRNAIPTIALVGYTNAGKSTLMNRLCESNVLAEDKLFATLDPTTRSFRLSDGREALLIDTVGFIRKLPHELVEAFKSTLEEAVYADMLIHVVDASNEEAEEQVKVVNDILESLGAANKPVIMALNKMDMVKGGLRLAISNPNGRIFEISAVTGQGIDAMLEGIREMLPEDEKEVRLFIPYSDGWVISYIYQNGRILEQVHGESGTEVKALIKKHRLKPVRAYICGKYPV</sequence>
<dbReference type="InterPro" id="IPR027417">
    <property type="entry name" value="P-loop_NTPase"/>
</dbReference>
<dbReference type="GO" id="GO:0046872">
    <property type="term" value="F:metal ion binding"/>
    <property type="evidence" value="ECO:0007669"/>
    <property type="project" value="UniProtKB-KW"/>
</dbReference>
<evidence type="ECO:0000256" key="6">
    <source>
        <dbReference type="HAMAP-Rule" id="MF_00900"/>
    </source>
</evidence>
<evidence type="ECO:0000256" key="7">
    <source>
        <dbReference type="SAM" id="Coils"/>
    </source>
</evidence>
<dbReference type="Pfam" id="PF01926">
    <property type="entry name" value="MMR_HSR1"/>
    <property type="match status" value="1"/>
</dbReference>
<proteinExistence type="inferred from homology"/>
<dbReference type="Gene3D" id="3.40.50.11060">
    <property type="entry name" value="GTPase HflX, N-terminal domain"/>
    <property type="match status" value="1"/>
</dbReference>
<dbReference type="RefSeq" id="WP_003516763.1">
    <property type="nucleotide sequence ID" value="NZ_CP013828.1"/>
</dbReference>
<keyword evidence="7" id="KW-0175">Coiled coil</keyword>
<feature type="coiled-coil region" evidence="7">
    <location>
        <begin position="318"/>
        <end position="352"/>
    </location>
</feature>
<evidence type="ECO:0000256" key="5">
    <source>
        <dbReference type="ARBA" id="ARBA00023134"/>
    </source>
</evidence>
<dbReference type="PANTHER" id="PTHR10229">
    <property type="entry name" value="GTP-BINDING PROTEIN HFLX"/>
    <property type="match status" value="1"/>
</dbReference>
<dbReference type="PANTHER" id="PTHR10229:SF0">
    <property type="entry name" value="GTP-BINDING PROTEIN 6-RELATED"/>
    <property type="match status" value="1"/>
</dbReference>
<dbReference type="GO" id="GO:0005737">
    <property type="term" value="C:cytoplasm"/>
    <property type="evidence" value="ECO:0007669"/>
    <property type="project" value="UniProtKB-SubCell"/>
</dbReference>
<evidence type="ECO:0000256" key="1">
    <source>
        <dbReference type="ARBA" id="ARBA00022490"/>
    </source>
</evidence>
<accession>A0AB36TJF8</accession>
<dbReference type="GO" id="GO:0043022">
    <property type="term" value="F:ribosome binding"/>
    <property type="evidence" value="ECO:0007669"/>
    <property type="project" value="TreeGrafter"/>
</dbReference>
<organism evidence="9 10">
    <name type="scientific">Acetivibrio thermocellus AD2</name>
    <dbReference type="NCBI Taxonomy" id="1138384"/>
    <lineage>
        <taxon>Bacteria</taxon>
        <taxon>Bacillati</taxon>
        <taxon>Bacillota</taxon>
        <taxon>Clostridia</taxon>
        <taxon>Eubacteriales</taxon>
        <taxon>Oscillospiraceae</taxon>
        <taxon>Acetivibrio</taxon>
    </lineage>
</organism>
<comment type="caution">
    <text evidence="9">The sequence shown here is derived from an EMBL/GenBank/DDBJ whole genome shotgun (WGS) entry which is preliminary data.</text>
</comment>
<evidence type="ECO:0000256" key="4">
    <source>
        <dbReference type="ARBA" id="ARBA00022842"/>
    </source>
</evidence>
<dbReference type="GO" id="GO:0003924">
    <property type="term" value="F:GTPase activity"/>
    <property type="evidence" value="ECO:0007669"/>
    <property type="project" value="UniProtKB-UniRule"/>
</dbReference>
<reference evidence="9 10" key="1">
    <citation type="submission" date="2017-09" db="EMBL/GenBank/DDBJ databases">
        <title>Evaluation of Pacific Biosciences Sequencing Technology to Finishing C. thermocellum Genome Sequences.</title>
        <authorList>
            <person name="Brown S."/>
        </authorList>
    </citation>
    <scope>NUCLEOTIDE SEQUENCE [LARGE SCALE GENOMIC DNA]</scope>
    <source>
        <strain evidence="9 10">AD2</strain>
    </source>
</reference>
<feature type="domain" description="Hflx-type G" evidence="8">
    <location>
        <begin position="359"/>
        <end position="524"/>
    </location>
</feature>
<dbReference type="GO" id="GO:0005525">
    <property type="term" value="F:GTP binding"/>
    <property type="evidence" value="ECO:0007669"/>
    <property type="project" value="UniProtKB-UniRule"/>
</dbReference>
<evidence type="ECO:0000313" key="9">
    <source>
        <dbReference type="EMBL" id="PFH04039.1"/>
    </source>
</evidence>